<dbReference type="Proteomes" id="UP001168990">
    <property type="component" value="Unassembled WGS sequence"/>
</dbReference>
<protein>
    <recommendedName>
        <fullName evidence="3">phospholipase A2</fullName>
        <ecNumber evidence="3">3.1.1.4</ecNumber>
    </recommendedName>
    <alternativeName>
        <fullName evidence="7">Phosphatidylcholine 2-acylhydrolase</fullName>
    </alternativeName>
</protein>
<evidence type="ECO:0000256" key="3">
    <source>
        <dbReference type="ARBA" id="ARBA00013278"/>
    </source>
</evidence>
<feature type="signal peptide" evidence="8">
    <location>
        <begin position="1"/>
        <end position="19"/>
    </location>
</feature>
<dbReference type="PANTHER" id="PTHR12253">
    <property type="entry name" value="RH14732P"/>
    <property type="match status" value="1"/>
</dbReference>
<evidence type="ECO:0000256" key="4">
    <source>
        <dbReference type="ARBA" id="ARBA00022525"/>
    </source>
</evidence>
<organism evidence="10 11">
    <name type="scientific">Microctonus aethiopoides</name>
    <dbReference type="NCBI Taxonomy" id="144406"/>
    <lineage>
        <taxon>Eukaryota</taxon>
        <taxon>Metazoa</taxon>
        <taxon>Ecdysozoa</taxon>
        <taxon>Arthropoda</taxon>
        <taxon>Hexapoda</taxon>
        <taxon>Insecta</taxon>
        <taxon>Pterygota</taxon>
        <taxon>Neoptera</taxon>
        <taxon>Endopterygota</taxon>
        <taxon>Hymenoptera</taxon>
        <taxon>Apocrita</taxon>
        <taxon>Ichneumonoidea</taxon>
        <taxon>Braconidae</taxon>
        <taxon>Euphorinae</taxon>
        <taxon>Microctonus</taxon>
    </lineage>
</organism>
<keyword evidence="5" id="KW-0442">Lipid degradation</keyword>
<feature type="domain" description="Phospholipase A2-like central" evidence="9">
    <location>
        <begin position="61"/>
        <end position="155"/>
    </location>
</feature>
<evidence type="ECO:0000313" key="10">
    <source>
        <dbReference type="EMBL" id="KAK0157684.1"/>
    </source>
</evidence>
<reference evidence="10" key="2">
    <citation type="submission" date="2023-03" db="EMBL/GenBank/DDBJ databases">
        <authorList>
            <person name="Inwood S.N."/>
            <person name="Skelly J.G."/>
            <person name="Guhlin J."/>
            <person name="Harrop T.W.R."/>
            <person name="Goldson S.G."/>
            <person name="Dearden P.K."/>
        </authorList>
    </citation>
    <scope>NUCLEOTIDE SEQUENCE</scope>
    <source>
        <strain evidence="10">Irish</strain>
        <tissue evidence="10">Whole body</tissue>
    </source>
</reference>
<dbReference type="SUPFAM" id="SSF48619">
    <property type="entry name" value="Phospholipase A2, PLA2"/>
    <property type="match status" value="3"/>
</dbReference>
<evidence type="ECO:0000256" key="2">
    <source>
        <dbReference type="ARBA" id="ARBA00004613"/>
    </source>
</evidence>
<dbReference type="Pfam" id="PF05826">
    <property type="entry name" value="Phospholip_A2_2"/>
    <property type="match status" value="3"/>
</dbReference>
<dbReference type="PROSITE" id="PS00118">
    <property type="entry name" value="PA2_HIS"/>
    <property type="match status" value="1"/>
</dbReference>
<comment type="cofactor">
    <cofactor evidence="1">
        <name>Ca(2+)</name>
        <dbReference type="ChEBI" id="CHEBI:29108"/>
    </cofactor>
</comment>
<evidence type="ECO:0000259" key="9">
    <source>
        <dbReference type="Pfam" id="PF05826"/>
    </source>
</evidence>
<feature type="domain" description="Phospholipase A2-like central" evidence="9">
    <location>
        <begin position="389"/>
        <end position="482"/>
    </location>
</feature>
<dbReference type="InterPro" id="IPR036444">
    <property type="entry name" value="PLipase_A2_dom_sf"/>
</dbReference>
<comment type="caution">
    <text evidence="10">The sequence shown here is derived from an EMBL/GenBank/DDBJ whole genome shotgun (WGS) entry which is preliminary data.</text>
</comment>
<sequence>MNISLGFVIFAIILNYSSGQNNRFNNYPKILTVNHSLIYEPILHKVLKNTKDIIRAPFHRIVPATLWCGDGNLSDNSGRLGKFFRTDSCCREHDRCDMNIEAGGTLHGLINNGTFTRSACSCDHRFFDCLKTVHSPKSMMVGITYFNILSPQCFLEDYPVMSCNQTSCTDTCCRQHDKCSFNIEANKYFGRLINIGFFTRSACFCDREFYDCLKNANNPLAMSIGHTYFTLLSPQCIGYDYPIISCTQYGGADQDWKWCNNFDEFFNDSAKHFELNLYNSGKYSPIEEILGVKFRLNNTDKDDDSSSTEKIEKFLKNEFKLYSNLSKENITFEKLTSDFTTAKEYSGFVNFLNNWNELWGKYYILMMFEEDMNKVSNFLKRFMKTLKEIPGPLWCDAEDINDPNDEIVIFKKSHNCCQEHEKCSFKIPGSSSFRELKNNGLFTKFACHCERKFYECLKNANNTISNKIGFTYFTVISPQCIGYGNPINNCDKSKYVWRSKCLANNCPYHFNKKFGWFDTPDF</sequence>
<feature type="domain" description="Phospholipase A2-like central" evidence="9">
    <location>
        <begin position="166"/>
        <end position="238"/>
    </location>
</feature>
<evidence type="ECO:0000256" key="6">
    <source>
        <dbReference type="ARBA" id="ARBA00023098"/>
    </source>
</evidence>
<dbReference type="AlphaFoldDB" id="A0AA39C4Y6"/>
<evidence type="ECO:0000256" key="8">
    <source>
        <dbReference type="SAM" id="SignalP"/>
    </source>
</evidence>
<dbReference type="Gene3D" id="1.20.90.10">
    <property type="entry name" value="Phospholipase A2 domain"/>
    <property type="match status" value="3"/>
</dbReference>
<dbReference type="EC" id="3.1.1.4" evidence="3"/>
<dbReference type="InterPro" id="IPR033113">
    <property type="entry name" value="PLA2_histidine"/>
</dbReference>
<dbReference type="GO" id="GO:0004623">
    <property type="term" value="F:phospholipase A2 activity"/>
    <property type="evidence" value="ECO:0007669"/>
    <property type="project" value="UniProtKB-EC"/>
</dbReference>
<dbReference type="GO" id="GO:0016042">
    <property type="term" value="P:lipid catabolic process"/>
    <property type="evidence" value="ECO:0007669"/>
    <property type="project" value="UniProtKB-KW"/>
</dbReference>
<dbReference type="InterPro" id="IPR016090">
    <property type="entry name" value="PLA2-like_dom"/>
</dbReference>
<proteinExistence type="predicted"/>
<dbReference type="EMBL" id="JAQQBS010001425">
    <property type="protein sequence ID" value="KAK0157684.1"/>
    <property type="molecule type" value="Genomic_DNA"/>
</dbReference>
<accession>A0AA39C4Y6</accession>
<keyword evidence="11" id="KW-1185">Reference proteome</keyword>
<evidence type="ECO:0000256" key="1">
    <source>
        <dbReference type="ARBA" id="ARBA00001913"/>
    </source>
</evidence>
<dbReference type="GO" id="GO:0050482">
    <property type="term" value="P:arachidonate secretion"/>
    <property type="evidence" value="ECO:0007669"/>
    <property type="project" value="InterPro"/>
</dbReference>
<dbReference type="GO" id="GO:0005576">
    <property type="term" value="C:extracellular region"/>
    <property type="evidence" value="ECO:0007669"/>
    <property type="project" value="UniProtKB-SubCell"/>
</dbReference>
<keyword evidence="4" id="KW-0964">Secreted</keyword>
<comment type="subcellular location">
    <subcellularLocation>
        <location evidence="2">Secreted</location>
    </subcellularLocation>
</comment>
<evidence type="ECO:0000313" key="11">
    <source>
        <dbReference type="Proteomes" id="UP001168990"/>
    </source>
</evidence>
<keyword evidence="6" id="KW-0443">Lipid metabolism</keyword>
<name>A0AA39C4Y6_9HYME</name>
<keyword evidence="8" id="KW-0732">Signal</keyword>
<dbReference type="GO" id="GO:0006644">
    <property type="term" value="P:phospholipid metabolic process"/>
    <property type="evidence" value="ECO:0007669"/>
    <property type="project" value="InterPro"/>
</dbReference>
<gene>
    <name evidence="10" type="ORF">PV328_011393</name>
</gene>
<feature type="chain" id="PRO_5041290580" description="phospholipase A2" evidence="8">
    <location>
        <begin position="20"/>
        <end position="522"/>
    </location>
</feature>
<evidence type="ECO:0000256" key="7">
    <source>
        <dbReference type="ARBA" id="ARBA00029903"/>
    </source>
</evidence>
<evidence type="ECO:0000256" key="5">
    <source>
        <dbReference type="ARBA" id="ARBA00022963"/>
    </source>
</evidence>
<reference evidence="10" key="1">
    <citation type="journal article" date="2023" name="bioRxiv">
        <title>Scaffold-level genome assemblies of two parasitoid biocontrol wasps reveal the parthenogenesis mechanism and an associated novel virus.</title>
        <authorList>
            <person name="Inwood S."/>
            <person name="Skelly J."/>
            <person name="Guhlin J."/>
            <person name="Harrop T."/>
            <person name="Goldson S."/>
            <person name="Dearden P."/>
        </authorList>
    </citation>
    <scope>NUCLEOTIDE SEQUENCE</scope>
    <source>
        <strain evidence="10">Irish</strain>
        <tissue evidence="10">Whole body</tissue>
    </source>
</reference>